<dbReference type="AlphaFoldDB" id="A0A7X0PDJ0"/>
<comment type="similarity">
    <text evidence="1">Belongs to the UPF0065 (bug) family.</text>
</comment>
<feature type="signal peptide" evidence="2">
    <location>
        <begin position="1"/>
        <end position="41"/>
    </location>
</feature>
<comment type="caution">
    <text evidence="3">The sequence shown here is derived from an EMBL/GenBank/DDBJ whole genome shotgun (WGS) entry which is preliminary data.</text>
</comment>
<dbReference type="PANTHER" id="PTHR42928:SF5">
    <property type="entry name" value="BLR1237 PROTEIN"/>
    <property type="match status" value="1"/>
</dbReference>
<dbReference type="Gene3D" id="3.40.190.10">
    <property type="entry name" value="Periplasmic binding protein-like II"/>
    <property type="match status" value="1"/>
</dbReference>
<dbReference type="EMBL" id="JACHLK010000003">
    <property type="protein sequence ID" value="MBB6559654.1"/>
    <property type="molecule type" value="Genomic_DNA"/>
</dbReference>
<feature type="chain" id="PRO_5030972078" evidence="2">
    <location>
        <begin position="42"/>
        <end position="346"/>
    </location>
</feature>
<dbReference type="CDD" id="cd07012">
    <property type="entry name" value="PBP2_Bug_TTT"/>
    <property type="match status" value="1"/>
</dbReference>
<dbReference type="PIRSF" id="PIRSF017082">
    <property type="entry name" value="YflP"/>
    <property type="match status" value="1"/>
</dbReference>
<keyword evidence="4" id="KW-1185">Reference proteome</keyword>
<evidence type="ECO:0000256" key="1">
    <source>
        <dbReference type="ARBA" id="ARBA00006987"/>
    </source>
</evidence>
<proteinExistence type="inferred from homology"/>
<dbReference type="InterPro" id="IPR005064">
    <property type="entry name" value="BUG"/>
</dbReference>
<reference evidence="3 4" key="1">
    <citation type="submission" date="2020-08" db="EMBL/GenBank/DDBJ databases">
        <title>Functional genomics of gut bacteria from endangered species of beetles.</title>
        <authorList>
            <person name="Carlos-Shanley C."/>
        </authorList>
    </citation>
    <scope>NUCLEOTIDE SEQUENCE [LARGE SCALE GENOMIC DNA]</scope>
    <source>
        <strain evidence="3 4">S00198</strain>
    </source>
</reference>
<evidence type="ECO:0000313" key="3">
    <source>
        <dbReference type="EMBL" id="MBB6559654.1"/>
    </source>
</evidence>
<keyword evidence="3" id="KW-0675">Receptor</keyword>
<name>A0A7X0PDJ0_9BURK</name>
<dbReference type="PROSITE" id="PS51318">
    <property type="entry name" value="TAT"/>
    <property type="match status" value="1"/>
</dbReference>
<gene>
    <name evidence="3" type="ORF">HNP48_002321</name>
</gene>
<accession>A0A7X0PDJ0</accession>
<dbReference type="Pfam" id="PF03401">
    <property type="entry name" value="TctC"/>
    <property type="match status" value="1"/>
</dbReference>
<dbReference type="InterPro" id="IPR006311">
    <property type="entry name" value="TAT_signal"/>
</dbReference>
<protein>
    <submittedName>
        <fullName evidence="3">Tripartite-type tricarboxylate transporter receptor subunit TctC</fullName>
    </submittedName>
</protein>
<dbReference type="Gene3D" id="3.40.190.150">
    <property type="entry name" value="Bordetella uptake gene, domain 1"/>
    <property type="match status" value="1"/>
</dbReference>
<sequence length="346" mass="35336">MVPLQAPESAPLSPAALPRRRLLCWAAGGAALAAGMPAVQAAAPSSARWPNRPIRLIVVYPPGGVSDATARALAQPLAQALEVPVLVDNRAGAGGAVGIDLLARAAPDGHTLAFSAITPLTLQPLLVPGARDLLAQVTPIVGIMHTPVLVIGTPALGPRSFTDMIAWAHARPGAVRWASSGVATTGHMVLAQTRLHSGADITHVPYQGGGAQLNDALSGQFEVLSTNVAAQQLEYVAAGRLRALAVGAPARLADLREVPTLAELGYPRANLSSLFGLFAPARTPAAVVQGLNEAVNRILGVGGLAASLRDKHVLPAGGTVAAFAQQIAADRQGNEALVRRGGAVLR</sequence>
<keyword evidence="2" id="KW-0732">Signal</keyword>
<dbReference type="PANTHER" id="PTHR42928">
    <property type="entry name" value="TRICARBOXYLATE-BINDING PROTEIN"/>
    <property type="match status" value="1"/>
</dbReference>
<dbReference type="Proteomes" id="UP000575083">
    <property type="component" value="Unassembled WGS sequence"/>
</dbReference>
<evidence type="ECO:0000313" key="4">
    <source>
        <dbReference type="Proteomes" id="UP000575083"/>
    </source>
</evidence>
<dbReference type="InterPro" id="IPR042100">
    <property type="entry name" value="Bug_dom1"/>
</dbReference>
<evidence type="ECO:0000256" key="2">
    <source>
        <dbReference type="SAM" id="SignalP"/>
    </source>
</evidence>
<organism evidence="3 4">
    <name type="scientific">Acidovorax soli</name>
    <dbReference type="NCBI Taxonomy" id="592050"/>
    <lineage>
        <taxon>Bacteria</taxon>
        <taxon>Pseudomonadati</taxon>
        <taxon>Pseudomonadota</taxon>
        <taxon>Betaproteobacteria</taxon>
        <taxon>Burkholderiales</taxon>
        <taxon>Comamonadaceae</taxon>
        <taxon>Acidovorax</taxon>
    </lineage>
</organism>